<proteinExistence type="predicted"/>
<feature type="region of interest" description="Disordered" evidence="3">
    <location>
        <begin position="140"/>
        <end position="162"/>
    </location>
</feature>
<evidence type="ECO:0000256" key="1">
    <source>
        <dbReference type="ARBA" id="ARBA00001968"/>
    </source>
</evidence>
<dbReference type="EMBL" id="JADOES010000022">
    <property type="protein sequence ID" value="MBT9316202.1"/>
    <property type="molecule type" value="Genomic_DNA"/>
</dbReference>
<evidence type="ECO:0000256" key="3">
    <source>
        <dbReference type="SAM" id="MobiDB-lite"/>
    </source>
</evidence>
<dbReference type="InterPro" id="IPR027806">
    <property type="entry name" value="HARBI1_dom"/>
</dbReference>
<evidence type="ECO:0000313" key="6">
    <source>
        <dbReference type="EMBL" id="MBT9316202.1"/>
    </source>
</evidence>
<dbReference type="Pfam" id="PF13359">
    <property type="entry name" value="DDE_Tnp_4"/>
    <property type="match status" value="1"/>
</dbReference>
<dbReference type="InterPro" id="IPR027805">
    <property type="entry name" value="Transposase_HTH_dom"/>
</dbReference>
<comment type="caution">
    <text evidence="6">The sequence shown here is derived from an EMBL/GenBank/DDBJ whole genome shotgun (WGS) entry which is preliminary data.</text>
</comment>
<accession>A0A947DFP5</accession>
<evidence type="ECO:0000259" key="5">
    <source>
        <dbReference type="Pfam" id="PF13613"/>
    </source>
</evidence>
<reference evidence="6" key="2">
    <citation type="journal article" date="2021" name="Mar. Drugs">
        <title>Genome Reduction and Secondary Metabolism of the Marine Sponge-Associated Cyanobacterium Leptothoe.</title>
        <authorList>
            <person name="Konstantinou D."/>
            <person name="Popin R.V."/>
            <person name="Fewer D.P."/>
            <person name="Sivonen K."/>
            <person name="Gkelis S."/>
        </authorList>
    </citation>
    <scope>NUCLEOTIDE SEQUENCE</scope>
    <source>
        <strain evidence="6">TAU-MAC 1115</strain>
    </source>
</reference>
<protein>
    <submittedName>
        <fullName evidence="6">Transposase family protein</fullName>
    </submittedName>
</protein>
<feature type="compositionally biased region" description="Basic and acidic residues" evidence="3">
    <location>
        <begin position="143"/>
        <end position="156"/>
    </location>
</feature>
<keyword evidence="2" id="KW-0479">Metal-binding</keyword>
<name>A0A947DFP5_9CYAN</name>
<dbReference type="PANTHER" id="PTHR23080">
    <property type="entry name" value="THAP DOMAIN PROTEIN"/>
    <property type="match status" value="1"/>
</dbReference>
<sequence length="303" mass="34839">MKNPYDYINQNPKRCQRMFGIGYQEFSDLIEVLVAHQASQTSQATQSKVRINAPGGGCPPKLSDAEEISLCLLYLRQHPTFEMLGLHYGVCESTAHDIYHDWVERLRQQLPASWLEEVTDNPEELALLQTILAEQELLVDSTEQPRERPRDNEVQKAHYSGKKKQHTFKNQVISLNTGHDIVDVLVGEPGPRSDPSLLREQQVNLSDEQIYGGDKAYQGVERTRTPIKKPRKKALSTEQKQANKEFAQGRIYIEHLIRVIKIWRIAQERFRLNARYYDTAILVVCGLVRLRLGRYKLGHLNPA</sequence>
<feature type="domain" description="DDE Tnp4" evidence="4">
    <location>
        <begin position="139"/>
        <end position="288"/>
    </location>
</feature>
<dbReference type="Proteomes" id="UP000717364">
    <property type="component" value="Unassembled WGS sequence"/>
</dbReference>
<evidence type="ECO:0000313" key="7">
    <source>
        <dbReference type="Proteomes" id="UP000717364"/>
    </source>
</evidence>
<gene>
    <name evidence="6" type="ORF">IXB50_12295</name>
</gene>
<dbReference type="RefSeq" id="WP_215609268.1">
    <property type="nucleotide sequence ID" value="NZ_JADOES010000022.1"/>
</dbReference>
<evidence type="ECO:0000256" key="2">
    <source>
        <dbReference type="ARBA" id="ARBA00022723"/>
    </source>
</evidence>
<reference evidence="6" key="1">
    <citation type="submission" date="2020-11" db="EMBL/GenBank/DDBJ databases">
        <authorList>
            <person name="Konstantinou D."/>
            <person name="Gkelis S."/>
            <person name="Popin R."/>
            <person name="Fewer D."/>
            <person name="Sivonen K."/>
        </authorList>
    </citation>
    <scope>NUCLEOTIDE SEQUENCE</scope>
    <source>
        <strain evidence="6">TAU-MAC 1115</strain>
    </source>
</reference>
<organism evidence="6 7">
    <name type="scientific">Leptothoe spongobia TAU-MAC 1115</name>
    <dbReference type="NCBI Taxonomy" id="1967444"/>
    <lineage>
        <taxon>Bacteria</taxon>
        <taxon>Bacillati</taxon>
        <taxon>Cyanobacteriota</taxon>
        <taxon>Cyanophyceae</taxon>
        <taxon>Nodosilineales</taxon>
        <taxon>Cymatolegaceae</taxon>
        <taxon>Leptothoe</taxon>
        <taxon>Leptothoe spongobia</taxon>
    </lineage>
</organism>
<feature type="domain" description="Transposase Helix-turn-helix" evidence="5">
    <location>
        <begin position="61"/>
        <end position="111"/>
    </location>
</feature>
<comment type="cofactor">
    <cofactor evidence="1">
        <name>a divalent metal cation</name>
        <dbReference type="ChEBI" id="CHEBI:60240"/>
    </cofactor>
</comment>
<keyword evidence="7" id="KW-1185">Reference proteome</keyword>
<dbReference type="Pfam" id="PF13613">
    <property type="entry name" value="HTH_Tnp_4"/>
    <property type="match status" value="1"/>
</dbReference>
<evidence type="ECO:0000259" key="4">
    <source>
        <dbReference type="Pfam" id="PF13359"/>
    </source>
</evidence>
<dbReference type="GO" id="GO:0046872">
    <property type="term" value="F:metal ion binding"/>
    <property type="evidence" value="ECO:0007669"/>
    <property type="project" value="UniProtKB-KW"/>
</dbReference>
<dbReference type="AlphaFoldDB" id="A0A947DFP5"/>